<gene>
    <name evidence="5" type="ORF">SAMN05216352_101328</name>
</gene>
<keyword evidence="6" id="KW-1185">Reference proteome</keyword>
<evidence type="ECO:0000256" key="1">
    <source>
        <dbReference type="ARBA" id="ARBA00001947"/>
    </source>
</evidence>
<feature type="domain" description="Alcohol dehydrogenase-like N-terminal" evidence="4">
    <location>
        <begin position="1"/>
        <end position="81"/>
    </location>
</feature>
<proteinExistence type="predicted"/>
<dbReference type="SUPFAM" id="SSF50129">
    <property type="entry name" value="GroES-like"/>
    <property type="match status" value="1"/>
</dbReference>
<dbReference type="Proteomes" id="UP000199017">
    <property type="component" value="Unassembled WGS sequence"/>
</dbReference>
<dbReference type="Pfam" id="PF08240">
    <property type="entry name" value="ADH_N"/>
    <property type="match status" value="1"/>
</dbReference>
<dbReference type="AlphaFoldDB" id="A0A1G8CJK1"/>
<dbReference type="PANTHER" id="PTHR42813:SF2">
    <property type="entry name" value="DEHYDROGENASE, ZINC-CONTAINING, PUTATIVE (AFU_ORTHOLOGUE AFUA_2G02810)-RELATED"/>
    <property type="match status" value="1"/>
</dbReference>
<evidence type="ECO:0000256" key="2">
    <source>
        <dbReference type="ARBA" id="ARBA00022723"/>
    </source>
</evidence>
<accession>A0A1G8CJK1</accession>
<protein>
    <submittedName>
        <fullName evidence="5">S-(Hydroxymethyl)glutathione dehydrogenase / alcohol dehydrogenase</fullName>
    </submittedName>
</protein>
<keyword evidence="2" id="KW-0479">Metal-binding</keyword>
<evidence type="ECO:0000313" key="5">
    <source>
        <dbReference type="EMBL" id="SDH45070.1"/>
    </source>
</evidence>
<evidence type="ECO:0000256" key="3">
    <source>
        <dbReference type="ARBA" id="ARBA00022833"/>
    </source>
</evidence>
<evidence type="ECO:0000313" key="6">
    <source>
        <dbReference type="Proteomes" id="UP000199017"/>
    </source>
</evidence>
<dbReference type="STRING" id="930129.SAMN05216352_101328"/>
<reference evidence="5 6" key="1">
    <citation type="submission" date="2016-10" db="EMBL/GenBank/DDBJ databases">
        <authorList>
            <person name="de Groot N.N."/>
        </authorList>
    </citation>
    <scope>NUCLEOTIDE SEQUENCE [LARGE SCALE GENOMIC DNA]</scope>
    <source>
        <strain evidence="6">P4B,CCM 7963,CECT 7998,DSM 25260,IBRC-M 10614,KCTC 13821</strain>
    </source>
</reference>
<dbReference type="EMBL" id="FNDU01000001">
    <property type="protein sequence ID" value="SDH45070.1"/>
    <property type="molecule type" value="Genomic_DNA"/>
</dbReference>
<keyword evidence="3" id="KW-0862">Zinc</keyword>
<dbReference type="Gene3D" id="3.40.50.720">
    <property type="entry name" value="NAD(P)-binding Rossmann-like Domain"/>
    <property type="match status" value="1"/>
</dbReference>
<dbReference type="GO" id="GO:0046872">
    <property type="term" value="F:metal ion binding"/>
    <property type="evidence" value="ECO:0007669"/>
    <property type="project" value="UniProtKB-KW"/>
</dbReference>
<dbReference type="InterPro" id="IPR011032">
    <property type="entry name" value="GroES-like_sf"/>
</dbReference>
<dbReference type="InterPro" id="IPR013154">
    <property type="entry name" value="ADH-like_N"/>
</dbReference>
<sequence>MGIVEETGPDVTKVKKGDRVIVPFNIECGECYYCKNQLESQCDNSNSHSKAGAYFGYSGTFGGYPGGQAELLRVPHGNFTPYVVPKECDLKDESILFLSDIIPTAYWCVEQSNVKNK</sequence>
<evidence type="ECO:0000259" key="4">
    <source>
        <dbReference type="Pfam" id="PF08240"/>
    </source>
</evidence>
<dbReference type="PANTHER" id="PTHR42813">
    <property type="entry name" value="ZINC-TYPE ALCOHOL DEHYDROGENASE-LIKE"/>
    <property type="match status" value="1"/>
</dbReference>
<organism evidence="5 6">
    <name type="scientific">Alteribacillus bidgolensis</name>
    <dbReference type="NCBI Taxonomy" id="930129"/>
    <lineage>
        <taxon>Bacteria</taxon>
        <taxon>Bacillati</taxon>
        <taxon>Bacillota</taxon>
        <taxon>Bacilli</taxon>
        <taxon>Bacillales</taxon>
        <taxon>Bacillaceae</taxon>
        <taxon>Alteribacillus</taxon>
    </lineage>
</organism>
<name>A0A1G8CJK1_9BACI</name>
<comment type="cofactor">
    <cofactor evidence="1">
        <name>Zn(2+)</name>
        <dbReference type="ChEBI" id="CHEBI:29105"/>
    </cofactor>
</comment>
<dbReference type="Gene3D" id="3.90.180.10">
    <property type="entry name" value="Medium-chain alcohol dehydrogenases, catalytic domain"/>
    <property type="match status" value="1"/>
</dbReference>